<dbReference type="AlphaFoldDB" id="A0A2J6SJY9"/>
<gene>
    <name evidence="2" type="ORF">K444DRAFT_620247</name>
</gene>
<dbReference type="EMBL" id="KZ613912">
    <property type="protein sequence ID" value="PMD51076.1"/>
    <property type="molecule type" value="Genomic_DNA"/>
</dbReference>
<dbReference type="RefSeq" id="XP_024727980.1">
    <property type="nucleotide sequence ID" value="XM_024881663.1"/>
</dbReference>
<accession>A0A2J6SJY9</accession>
<dbReference type="Proteomes" id="UP000235371">
    <property type="component" value="Unassembled WGS sequence"/>
</dbReference>
<sequence>HSGWHSGTADTAADTRADTAAGGTADTADTAADTRADTAAECTFRCAQWAMESYEILQFFQEDVNLLSSISHSDWDRGVLEDIVKLLKFKMKFLGDFKDLKDECLKQRETPYLPAHGEINSFGKVALALKQAQIDLTTSLRSFYEGARGTFQYVGDLKDNETIPTATLRELIIRERVSQIRYEYVGPSKKKRAKDKTSLQEGIKKRITDEMQKLDGRATSVIDNHKNTFSNGVFTAWRPRTIVVIFDLATNLVLTGATQPACEKYTFWETVRKEITRYRCGQVLAKDIDTLCQLFSKQAYDVRDRESSQIFDLRRFFNKDHLDQAKLPEKSDQVERIYNEVAKRRPTTDTPFSNLLEESEIVCIAFDGFSLKPRAPCIRCQWMYSKWMHYGWPDTPKKKIECVCNGTGITATPPESFSLCAESVAAAKLCLLRTGKLILDDNRL</sequence>
<evidence type="ECO:0000313" key="3">
    <source>
        <dbReference type="Proteomes" id="UP000235371"/>
    </source>
</evidence>
<dbReference type="InParanoid" id="A0A2J6SJY9"/>
<proteinExistence type="predicted"/>
<name>A0A2J6SJY9_9HELO</name>
<feature type="region of interest" description="Disordered" evidence="1">
    <location>
        <begin position="1"/>
        <end position="30"/>
    </location>
</feature>
<feature type="non-terminal residue" evidence="2">
    <location>
        <position position="1"/>
    </location>
</feature>
<dbReference type="OrthoDB" id="5170529at2759"/>
<reference evidence="2 3" key="1">
    <citation type="submission" date="2016-04" db="EMBL/GenBank/DDBJ databases">
        <title>A degradative enzymes factory behind the ericoid mycorrhizal symbiosis.</title>
        <authorList>
            <consortium name="DOE Joint Genome Institute"/>
            <person name="Martino E."/>
            <person name="Morin E."/>
            <person name="Grelet G."/>
            <person name="Kuo A."/>
            <person name="Kohler A."/>
            <person name="Daghino S."/>
            <person name="Barry K."/>
            <person name="Choi C."/>
            <person name="Cichocki N."/>
            <person name="Clum A."/>
            <person name="Copeland A."/>
            <person name="Hainaut M."/>
            <person name="Haridas S."/>
            <person name="Labutti K."/>
            <person name="Lindquist E."/>
            <person name="Lipzen A."/>
            <person name="Khouja H.-R."/>
            <person name="Murat C."/>
            <person name="Ohm R."/>
            <person name="Olson A."/>
            <person name="Spatafora J."/>
            <person name="Veneault-Fourrey C."/>
            <person name="Henrissat B."/>
            <person name="Grigoriev I."/>
            <person name="Martin F."/>
            <person name="Perotto S."/>
        </authorList>
    </citation>
    <scope>NUCLEOTIDE SEQUENCE [LARGE SCALE GENOMIC DNA]</scope>
    <source>
        <strain evidence="2 3">E</strain>
    </source>
</reference>
<evidence type="ECO:0000256" key="1">
    <source>
        <dbReference type="SAM" id="MobiDB-lite"/>
    </source>
</evidence>
<feature type="compositionally biased region" description="Low complexity" evidence="1">
    <location>
        <begin position="8"/>
        <end position="30"/>
    </location>
</feature>
<organism evidence="2 3">
    <name type="scientific">Hyaloscypha bicolor E</name>
    <dbReference type="NCBI Taxonomy" id="1095630"/>
    <lineage>
        <taxon>Eukaryota</taxon>
        <taxon>Fungi</taxon>
        <taxon>Dikarya</taxon>
        <taxon>Ascomycota</taxon>
        <taxon>Pezizomycotina</taxon>
        <taxon>Leotiomycetes</taxon>
        <taxon>Helotiales</taxon>
        <taxon>Hyaloscyphaceae</taxon>
        <taxon>Hyaloscypha</taxon>
        <taxon>Hyaloscypha bicolor</taxon>
    </lineage>
</organism>
<keyword evidence="3" id="KW-1185">Reference proteome</keyword>
<protein>
    <submittedName>
        <fullName evidence="2">Uncharacterized protein</fullName>
    </submittedName>
</protein>
<evidence type="ECO:0000313" key="2">
    <source>
        <dbReference type="EMBL" id="PMD51076.1"/>
    </source>
</evidence>
<dbReference type="GeneID" id="36589740"/>